<keyword evidence="2" id="KW-1185">Reference proteome</keyword>
<sequence>MAWCYYSSSNACRWWLSSFAATSRPKSAMAEQLLYGCDVAFAPYGRRRSPCWSNTSVIPAVAAGCALDVEEDGEKGQRRR</sequence>
<dbReference type="EMBL" id="AP014959">
    <property type="protein sequence ID" value="BAS85116.1"/>
    <property type="molecule type" value="Genomic_DNA"/>
</dbReference>
<protein>
    <submittedName>
        <fullName evidence="1">Os03g0588950 protein</fullName>
    </submittedName>
</protein>
<evidence type="ECO:0000313" key="1">
    <source>
        <dbReference type="EMBL" id="BAS85116.1"/>
    </source>
</evidence>
<proteinExistence type="predicted"/>
<dbReference type="AlphaFoldDB" id="A0A0P0VZV1"/>
<dbReference type="PaxDb" id="39947-A0A0P0VZV1"/>
<dbReference type="Proteomes" id="UP000059680">
    <property type="component" value="Chromosome 3"/>
</dbReference>
<reference evidence="1 2" key="3">
    <citation type="journal article" date="2013" name="Rice">
        <title>Improvement of the Oryza sativa Nipponbare reference genome using next generation sequence and optical map data.</title>
        <authorList>
            <person name="Kawahara Y."/>
            <person name="de la Bastide M."/>
            <person name="Hamilton J.P."/>
            <person name="Kanamori H."/>
            <person name="McCombie W.R."/>
            <person name="Ouyang S."/>
            <person name="Schwartz D.C."/>
            <person name="Tanaka T."/>
            <person name="Wu J."/>
            <person name="Zhou S."/>
            <person name="Childs K.L."/>
            <person name="Davidson R.M."/>
            <person name="Lin H."/>
            <person name="Quesada-Ocampo L."/>
            <person name="Vaillancourt B."/>
            <person name="Sakai H."/>
            <person name="Lee S.S."/>
            <person name="Kim J."/>
            <person name="Numa H."/>
            <person name="Itoh T."/>
            <person name="Buell C.R."/>
            <person name="Matsumoto T."/>
        </authorList>
    </citation>
    <scope>NUCLEOTIDE SEQUENCE [LARGE SCALE GENOMIC DNA]</scope>
    <source>
        <strain evidence="2">cv. Nipponbare</strain>
    </source>
</reference>
<reference evidence="2" key="1">
    <citation type="journal article" date="2005" name="Nature">
        <title>The map-based sequence of the rice genome.</title>
        <authorList>
            <consortium name="International rice genome sequencing project (IRGSP)"/>
            <person name="Matsumoto T."/>
            <person name="Wu J."/>
            <person name="Kanamori H."/>
            <person name="Katayose Y."/>
            <person name="Fujisawa M."/>
            <person name="Namiki N."/>
            <person name="Mizuno H."/>
            <person name="Yamamoto K."/>
            <person name="Antonio B.A."/>
            <person name="Baba T."/>
            <person name="Sakata K."/>
            <person name="Nagamura Y."/>
            <person name="Aoki H."/>
            <person name="Arikawa K."/>
            <person name="Arita K."/>
            <person name="Bito T."/>
            <person name="Chiden Y."/>
            <person name="Fujitsuka N."/>
            <person name="Fukunaka R."/>
            <person name="Hamada M."/>
            <person name="Harada C."/>
            <person name="Hayashi A."/>
            <person name="Hijishita S."/>
            <person name="Honda M."/>
            <person name="Hosokawa S."/>
            <person name="Ichikawa Y."/>
            <person name="Idonuma A."/>
            <person name="Iijima M."/>
            <person name="Ikeda M."/>
            <person name="Ikeno M."/>
            <person name="Ito K."/>
            <person name="Ito S."/>
            <person name="Ito T."/>
            <person name="Ito Y."/>
            <person name="Ito Y."/>
            <person name="Iwabuchi A."/>
            <person name="Kamiya K."/>
            <person name="Karasawa W."/>
            <person name="Kurita K."/>
            <person name="Katagiri S."/>
            <person name="Kikuta A."/>
            <person name="Kobayashi H."/>
            <person name="Kobayashi N."/>
            <person name="Machita K."/>
            <person name="Maehara T."/>
            <person name="Masukawa M."/>
            <person name="Mizubayashi T."/>
            <person name="Mukai Y."/>
            <person name="Nagasaki H."/>
            <person name="Nagata Y."/>
            <person name="Naito S."/>
            <person name="Nakashima M."/>
            <person name="Nakama Y."/>
            <person name="Nakamichi Y."/>
            <person name="Nakamura M."/>
            <person name="Meguro A."/>
            <person name="Negishi M."/>
            <person name="Ohta I."/>
            <person name="Ohta T."/>
            <person name="Okamoto M."/>
            <person name="Ono N."/>
            <person name="Saji S."/>
            <person name="Sakaguchi M."/>
            <person name="Sakai K."/>
            <person name="Shibata M."/>
            <person name="Shimokawa T."/>
            <person name="Song J."/>
            <person name="Takazaki Y."/>
            <person name="Terasawa K."/>
            <person name="Tsugane M."/>
            <person name="Tsuji K."/>
            <person name="Ueda S."/>
            <person name="Waki K."/>
            <person name="Yamagata H."/>
            <person name="Yamamoto M."/>
            <person name="Yamamoto S."/>
            <person name="Yamane H."/>
            <person name="Yoshiki S."/>
            <person name="Yoshihara R."/>
            <person name="Yukawa K."/>
            <person name="Zhong H."/>
            <person name="Yano M."/>
            <person name="Yuan Q."/>
            <person name="Ouyang S."/>
            <person name="Liu J."/>
            <person name="Jones K.M."/>
            <person name="Gansberger K."/>
            <person name="Moffat K."/>
            <person name="Hill J."/>
            <person name="Bera J."/>
            <person name="Fadrosh D."/>
            <person name="Jin S."/>
            <person name="Johri S."/>
            <person name="Kim M."/>
            <person name="Overton L."/>
            <person name="Reardon M."/>
            <person name="Tsitrin T."/>
            <person name="Vuong H."/>
            <person name="Weaver B."/>
            <person name="Ciecko A."/>
            <person name="Tallon L."/>
            <person name="Jackson J."/>
            <person name="Pai G."/>
            <person name="Aken S.V."/>
            <person name="Utterback T."/>
            <person name="Reidmuller S."/>
            <person name="Feldblyum T."/>
            <person name="Hsiao J."/>
            <person name="Zismann V."/>
            <person name="Iobst S."/>
            <person name="de Vazeille A.R."/>
            <person name="Buell C.R."/>
            <person name="Ying K."/>
            <person name="Li Y."/>
            <person name="Lu T."/>
            <person name="Huang Y."/>
            <person name="Zhao Q."/>
            <person name="Feng Q."/>
            <person name="Zhang L."/>
            <person name="Zhu J."/>
            <person name="Weng Q."/>
            <person name="Mu J."/>
            <person name="Lu Y."/>
            <person name="Fan D."/>
            <person name="Liu Y."/>
            <person name="Guan J."/>
            <person name="Zhang Y."/>
            <person name="Yu S."/>
            <person name="Liu X."/>
            <person name="Zhang Y."/>
            <person name="Hong G."/>
            <person name="Han B."/>
            <person name="Choisne N."/>
            <person name="Demange N."/>
            <person name="Orjeda G."/>
            <person name="Samain S."/>
            <person name="Cattolico L."/>
            <person name="Pelletier E."/>
            <person name="Couloux A."/>
            <person name="Segurens B."/>
            <person name="Wincker P."/>
            <person name="D'Hont A."/>
            <person name="Scarpelli C."/>
            <person name="Weissenbach J."/>
            <person name="Salanoubat M."/>
            <person name="Quetier F."/>
            <person name="Yu Y."/>
            <person name="Kim H.R."/>
            <person name="Rambo T."/>
            <person name="Currie J."/>
            <person name="Collura K."/>
            <person name="Luo M."/>
            <person name="Yang T."/>
            <person name="Ammiraju J.S.S."/>
            <person name="Engler F."/>
            <person name="Soderlund C."/>
            <person name="Wing R.A."/>
            <person name="Palmer L.E."/>
            <person name="de la Bastide M."/>
            <person name="Spiegel L."/>
            <person name="Nascimento L."/>
            <person name="Zutavern T."/>
            <person name="O'Shaughnessy A."/>
            <person name="Dike S."/>
            <person name="Dedhia N."/>
            <person name="Preston R."/>
            <person name="Balija V."/>
            <person name="McCombie W.R."/>
            <person name="Chow T."/>
            <person name="Chen H."/>
            <person name="Chung M."/>
            <person name="Chen C."/>
            <person name="Shaw J."/>
            <person name="Wu H."/>
            <person name="Hsiao K."/>
            <person name="Chao Y."/>
            <person name="Chu M."/>
            <person name="Cheng C."/>
            <person name="Hour A."/>
            <person name="Lee P."/>
            <person name="Lin S."/>
            <person name="Lin Y."/>
            <person name="Liou J."/>
            <person name="Liu S."/>
            <person name="Hsing Y."/>
            <person name="Raghuvanshi S."/>
            <person name="Mohanty A."/>
            <person name="Bharti A.K."/>
            <person name="Gaur A."/>
            <person name="Gupta V."/>
            <person name="Kumar D."/>
            <person name="Ravi V."/>
            <person name="Vij S."/>
            <person name="Kapur A."/>
            <person name="Khurana P."/>
            <person name="Khurana P."/>
            <person name="Khurana J.P."/>
            <person name="Tyagi A.K."/>
            <person name="Gaikwad K."/>
            <person name="Singh A."/>
            <person name="Dalal V."/>
            <person name="Srivastava S."/>
            <person name="Dixit A."/>
            <person name="Pal A.K."/>
            <person name="Ghazi I.A."/>
            <person name="Yadav M."/>
            <person name="Pandit A."/>
            <person name="Bhargava A."/>
            <person name="Sureshbabu K."/>
            <person name="Batra K."/>
            <person name="Sharma T.R."/>
            <person name="Mohapatra T."/>
            <person name="Singh N.K."/>
            <person name="Messing J."/>
            <person name="Nelson A.B."/>
            <person name="Fuks G."/>
            <person name="Kavchok S."/>
            <person name="Keizer G."/>
            <person name="Linton E."/>
            <person name="Llaca V."/>
            <person name="Song R."/>
            <person name="Tanyolac B."/>
            <person name="Young S."/>
            <person name="Ho-Il K."/>
            <person name="Hahn J.H."/>
            <person name="Sangsakoo G."/>
            <person name="Vanavichit A."/>
            <person name="de Mattos Luiz.A.T."/>
            <person name="Zimmer P.D."/>
            <person name="Malone G."/>
            <person name="Dellagostin O."/>
            <person name="de Oliveira A.C."/>
            <person name="Bevan M."/>
            <person name="Bancroft I."/>
            <person name="Minx P."/>
            <person name="Cordum H."/>
            <person name="Wilson R."/>
            <person name="Cheng Z."/>
            <person name="Jin W."/>
            <person name="Jiang J."/>
            <person name="Leong S.A."/>
            <person name="Iwama H."/>
            <person name="Gojobori T."/>
            <person name="Itoh T."/>
            <person name="Niimura Y."/>
            <person name="Fujii Y."/>
            <person name="Habara T."/>
            <person name="Sakai H."/>
            <person name="Sato Y."/>
            <person name="Wilson G."/>
            <person name="Kumar K."/>
            <person name="McCouch S."/>
            <person name="Juretic N."/>
            <person name="Hoen D."/>
            <person name="Wright S."/>
            <person name="Bruskiewich R."/>
            <person name="Bureau T."/>
            <person name="Miyao A."/>
            <person name="Hirochika H."/>
            <person name="Nishikawa T."/>
            <person name="Kadowaki K."/>
            <person name="Sugiura M."/>
            <person name="Burr B."/>
            <person name="Sasaki T."/>
        </authorList>
    </citation>
    <scope>NUCLEOTIDE SEQUENCE [LARGE SCALE GENOMIC DNA]</scope>
    <source>
        <strain evidence="2">cv. Nipponbare</strain>
    </source>
</reference>
<accession>A0A0P0VZV1</accession>
<evidence type="ECO:0000313" key="2">
    <source>
        <dbReference type="Proteomes" id="UP000059680"/>
    </source>
</evidence>
<gene>
    <name evidence="1" type="ordered locus">Os03g0588950</name>
    <name evidence="1" type="ORF">OSNPB_030588950</name>
</gene>
<dbReference type="InParanoid" id="A0A0P0VZV1"/>
<name>A0A0P0VZV1_ORYSJ</name>
<organism evidence="1 2">
    <name type="scientific">Oryza sativa subsp. japonica</name>
    <name type="common">Rice</name>
    <dbReference type="NCBI Taxonomy" id="39947"/>
    <lineage>
        <taxon>Eukaryota</taxon>
        <taxon>Viridiplantae</taxon>
        <taxon>Streptophyta</taxon>
        <taxon>Embryophyta</taxon>
        <taxon>Tracheophyta</taxon>
        <taxon>Spermatophyta</taxon>
        <taxon>Magnoliopsida</taxon>
        <taxon>Liliopsida</taxon>
        <taxon>Poales</taxon>
        <taxon>Poaceae</taxon>
        <taxon>BOP clade</taxon>
        <taxon>Oryzoideae</taxon>
        <taxon>Oryzeae</taxon>
        <taxon>Oryzinae</taxon>
        <taxon>Oryza</taxon>
        <taxon>Oryza sativa</taxon>
    </lineage>
</organism>
<reference evidence="1 2" key="2">
    <citation type="journal article" date="2013" name="Plant Cell Physiol.">
        <title>Rice Annotation Project Database (RAP-DB): an integrative and interactive database for rice genomics.</title>
        <authorList>
            <person name="Sakai H."/>
            <person name="Lee S.S."/>
            <person name="Tanaka T."/>
            <person name="Numa H."/>
            <person name="Kim J."/>
            <person name="Kawahara Y."/>
            <person name="Wakimoto H."/>
            <person name="Yang C.C."/>
            <person name="Iwamoto M."/>
            <person name="Abe T."/>
            <person name="Yamada Y."/>
            <person name="Muto A."/>
            <person name="Inokuchi H."/>
            <person name="Ikemura T."/>
            <person name="Matsumoto T."/>
            <person name="Sasaki T."/>
            <person name="Itoh T."/>
        </authorList>
    </citation>
    <scope>NUCLEOTIDE SEQUENCE [LARGE SCALE GENOMIC DNA]</scope>
    <source>
        <strain evidence="2">cv. Nipponbare</strain>
    </source>
</reference>